<evidence type="ECO:0000313" key="2">
    <source>
        <dbReference type="EMBL" id="CAA7052482.1"/>
    </source>
</evidence>
<evidence type="ECO:0000256" key="1">
    <source>
        <dbReference type="SAM" id="SignalP"/>
    </source>
</evidence>
<sequence>MVLAPNFAFWSSLVWIVVKAQVNAGQLVLLVNTQLKGEKQGSLKDGLSLGKMLRVKSKDDTKLNFHLPKTELRTQRYPLKS</sequence>
<dbReference type="AlphaFoldDB" id="A0A6D2KH47"/>
<comment type="caution">
    <text evidence="2">The sequence shown here is derived from an EMBL/GenBank/DDBJ whole genome shotgun (WGS) entry which is preliminary data.</text>
</comment>
<feature type="signal peptide" evidence="1">
    <location>
        <begin position="1"/>
        <end position="20"/>
    </location>
</feature>
<name>A0A6D2KH47_9BRAS</name>
<keyword evidence="1" id="KW-0732">Signal</keyword>
<dbReference type="Proteomes" id="UP000467841">
    <property type="component" value="Unassembled WGS sequence"/>
</dbReference>
<reference evidence="2" key="1">
    <citation type="submission" date="2020-01" db="EMBL/GenBank/DDBJ databases">
        <authorList>
            <person name="Mishra B."/>
        </authorList>
    </citation>
    <scope>NUCLEOTIDE SEQUENCE [LARGE SCALE GENOMIC DNA]</scope>
</reference>
<proteinExistence type="predicted"/>
<accession>A0A6D2KH47</accession>
<dbReference type="EMBL" id="CACVBM020001496">
    <property type="protein sequence ID" value="CAA7052482.1"/>
    <property type="molecule type" value="Genomic_DNA"/>
</dbReference>
<keyword evidence="3" id="KW-1185">Reference proteome</keyword>
<protein>
    <submittedName>
        <fullName evidence="2">Uncharacterized protein</fullName>
    </submittedName>
</protein>
<feature type="chain" id="PRO_5025415033" evidence="1">
    <location>
        <begin position="21"/>
        <end position="81"/>
    </location>
</feature>
<gene>
    <name evidence="2" type="ORF">MERR_LOCUS39717</name>
</gene>
<organism evidence="2 3">
    <name type="scientific">Microthlaspi erraticum</name>
    <dbReference type="NCBI Taxonomy" id="1685480"/>
    <lineage>
        <taxon>Eukaryota</taxon>
        <taxon>Viridiplantae</taxon>
        <taxon>Streptophyta</taxon>
        <taxon>Embryophyta</taxon>
        <taxon>Tracheophyta</taxon>
        <taxon>Spermatophyta</taxon>
        <taxon>Magnoliopsida</taxon>
        <taxon>eudicotyledons</taxon>
        <taxon>Gunneridae</taxon>
        <taxon>Pentapetalae</taxon>
        <taxon>rosids</taxon>
        <taxon>malvids</taxon>
        <taxon>Brassicales</taxon>
        <taxon>Brassicaceae</taxon>
        <taxon>Coluteocarpeae</taxon>
        <taxon>Microthlaspi</taxon>
    </lineage>
</organism>
<evidence type="ECO:0000313" key="3">
    <source>
        <dbReference type="Proteomes" id="UP000467841"/>
    </source>
</evidence>